<dbReference type="InterPro" id="IPR016040">
    <property type="entry name" value="NAD(P)-bd_dom"/>
</dbReference>
<dbReference type="GO" id="GO:0004074">
    <property type="term" value="F:biliverdin reductase [NAD(P)H] activity"/>
    <property type="evidence" value="ECO:0007669"/>
    <property type="project" value="TreeGrafter"/>
</dbReference>
<dbReference type="HOGENOM" id="CLU_025711_4_5_5"/>
<sequence>MKIVVIGATGATGRLVVDQAIQRGHHVVAYTRRTAALEPKQGLSIVVGQLEDQVALGSTLRGADAVLCCLGTHSLRNVTLMQKSLPLIARAMQSAGVDRLILLSAYGVGETARTASSFARFLYRTIVSSVYNDKAASEVALARTDVKWTGIYPVILTNGPLSEAVDVRPMSSVHKVSGLPKVSRADVARAMLDAAENESTIGQRLLVTAAGTVR</sequence>
<reference evidence="2 3" key="1">
    <citation type="submission" date="2012-02" db="EMBL/GenBank/DDBJ databases">
        <title>Improved High-Quality Draft Sequence of Rhizobium leguminosarum bv. trifolii WSM597.</title>
        <authorList>
            <consortium name="US DOE Joint Genome Institute"/>
            <person name="Lucas S."/>
            <person name="Han J."/>
            <person name="Lapidus A."/>
            <person name="Cheng J.-F."/>
            <person name="Goodwin L."/>
            <person name="Pitluck S."/>
            <person name="Peters L."/>
            <person name="Ovchinnikova G."/>
            <person name="Held B."/>
            <person name="Detter J.C."/>
            <person name="Han C."/>
            <person name="Tapia R."/>
            <person name="Land M."/>
            <person name="Hauser L."/>
            <person name="Kyrpides N."/>
            <person name="Ivanova N."/>
            <person name="Pagani I."/>
            <person name="Brau L."/>
            <person name="Yates R."/>
            <person name="O'Hara G."/>
            <person name="Rui T."/>
            <person name="Howieson J."/>
            <person name="Reeve W."/>
            <person name="Woyke T."/>
        </authorList>
    </citation>
    <scope>NUCLEOTIDE SEQUENCE [LARGE SCALE GENOMIC DNA]</scope>
    <source>
        <strain evidence="2 3">WSM597</strain>
    </source>
</reference>
<dbReference type="Gene3D" id="3.40.50.720">
    <property type="entry name" value="NAD(P)-binding Rossmann-like Domain"/>
    <property type="match status" value="1"/>
</dbReference>
<dbReference type="SUPFAM" id="SSF51735">
    <property type="entry name" value="NAD(P)-binding Rossmann-fold domains"/>
    <property type="match status" value="1"/>
</dbReference>
<feature type="domain" description="NAD(P)-binding" evidence="1">
    <location>
        <begin position="7"/>
        <end position="197"/>
    </location>
</feature>
<evidence type="ECO:0000259" key="1">
    <source>
        <dbReference type="Pfam" id="PF13460"/>
    </source>
</evidence>
<evidence type="ECO:0000313" key="2">
    <source>
        <dbReference type="EMBL" id="EJB04142.1"/>
    </source>
</evidence>
<dbReference type="OrthoDB" id="367683at2"/>
<organism evidence="2 3">
    <name type="scientific">Rhizobium leguminosarum bv. trifolii WSM597</name>
    <dbReference type="NCBI Taxonomy" id="754764"/>
    <lineage>
        <taxon>Bacteria</taxon>
        <taxon>Pseudomonadati</taxon>
        <taxon>Pseudomonadota</taxon>
        <taxon>Alphaproteobacteria</taxon>
        <taxon>Hyphomicrobiales</taxon>
        <taxon>Rhizobiaceae</taxon>
        <taxon>Rhizobium/Agrobacterium group</taxon>
        <taxon>Rhizobium</taxon>
    </lineage>
</organism>
<dbReference type="RefSeq" id="WP_003588459.1">
    <property type="nucleotide sequence ID" value="NZ_JH719381.1"/>
</dbReference>
<protein>
    <submittedName>
        <fullName evidence="2">Putative NADH-flavin reductase</fullName>
    </submittedName>
</protein>
<dbReference type="PANTHER" id="PTHR43355">
    <property type="entry name" value="FLAVIN REDUCTASE (NADPH)"/>
    <property type="match status" value="1"/>
</dbReference>
<gene>
    <name evidence="2" type="ORF">Rleg9DRAFT_2990</name>
</gene>
<name>I9NBM4_RHILT</name>
<dbReference type="GO" id="GO:0042602">
    <property type="term" value="F:riboflavin reductase (NADPH) activity"/>
    <property type="evidence" value="ECO:0007669"/>
    <property type="project" value="TreeGrafter"/>
</dbReference>
<dbReference type="EMBL" id="JH719381">
    <property type="protein sequence ID" value="EJB04142.1"/>
    <property type="molecule type" value="Genomic_DNA"/>
</dbReference>
<proteinExistence type="predicted"/>
<dbReference type="InterPro" id="IPR036291">
    <property type="entry name" value="NAD(P)-bd_dom_sf"/>
</dbReference>
<dbReference type="InterPro" id="IPR051606">
    <property type="entry name" value="Polyketide_Oxido-like"/>
</dbReference>
<evidence type="ECO:0000313" key="3">
    <source>
        <dbReference type="Proteomes" id="UP000005092"/>
    </source>
</evidence>
<dbReference type="Pfam" id="PF13460">
    <property type="entry name" value="NAD_binding_10"/>
    <property type="match status" value="1"/>
</dbReference>
<accession>I9NBM4</accession>
<dbReference type="Proteomes" id="UP000005092">
    <property type="component" value="Unassembled WGS sequence"/>
</dbReference>
<dbReference type="AlphaFoldDB" id="I9NBM4"/>
<dbReference type="PANTHER" id="PTHR43355:SF2">
    <property type="entry name" value="FLAVIN REDUCTASE (NADPH)"/>
    <property type="match status" value="1"/>
</dbReference>